<feature type="transmembrane region" description="Helical" evidence="1">
    <location>
        <begin position="17"/>
        <end position="38"/>
    </location>
</feature>
<evidence type="ECO:0000256" key="1">
    <source>
        <dbReference type="SAM" id="Phobius"/>
    </source>
</evidence>
<dbReference type="Proteomes" id="UP000696931">
    <property type="component" value="Unassembled WGS sequence"/>
</dbReference>
<keyword evidence="1" id="KW-0812">Transmembrane</keyword>
<evidence type="ECO:0000313" key="3">
    <source>
        <dbReference type="EMBL" id="MBI5168520.1"/>
    </source>
</evidence>
<protein>
    <submittedName>
        <fullName evidence="3">VanZ family protein</fullName>
    </submittedName>
</protein>
<dbReference type="InterPro" id="IPR006976">
    <property type="entry name" value="VanZ-like"/>
</dbReference>
<evidence type="ECO:0000313" key="4">
    <source>
        <dbReference type="Proteomes" id="UP000696931"/>
    </source>
</evidence>
<proteinExistence type="predicted"/>
<dbReference type="PANTHER" id="PTHR28008:SF1">
    <property type="entry name" value="DOMAIN PROTEIN, PUTATIVE (AFU_ORTHOLOGUE AFUA_3G10980)-RELATED"/>
    <property type="match status" value="1"/>
</dbReference>
<feature type="transmembrane region" description="Helical" evidence="1">
    <location>
        <begin position="110"/>
        <end position="128"/>
    </location>
</feature>
<gene>
    <name evidence="3" type="ORF">HZA61_03430</name>
</gene>
<reference evidence="3" key="1">
    <citation type="submission" date="2020-07" db="EMBL/GenBank/DDBJ databases">
        <title>Huge and variable diversity of episymbiotic CPR bacteria and DPANN archaea in groundwater ecosystems.</title>
        <authorList>
            <person name="He C.Y."/>
            <person name="Keren R."/>
            <person name="Whittaker M."/>
            <person name="Farag I.F."/>
            <person name="Doudna J."/>
            <person name="Cate J.H.D."/>
            <person name="Banfield J.F."/>
        </authorList>
    </citation>
    <scope>NUCLEOTIDE SEQUENCE</scope>
    <source>
        <strain evidence="3">NC_groundwater_1813_Pr3_B-0.1um_71_17</strain>
    </source>
</reference>
<feature type="transmembrane region" description="Helical" evidence="1">
    <location>
        <begin position="72"/>
        <end position="90"/>
    </location>
</feature>
<evidence type="ECO:0000259" key="2">
    <source>
        <dbReference type="Pfam" id="PF04892"/>
    </source>
</evidence>
<comment type="caution">
    <text evidence="3">The sequence shown here is derived from an EMBL/GenBank/DDBJ whole genome shotgun (WGS) entry which is preliminary data.</text>
</comment>
<dbReference type="NCBIfam" id="NF037970">
    <property type="entry name" value="vanZ_1"/>
    <property type="match status" value="1"/>
</dbReference>
<sequence length="134" mass="14575">MASGSSGQGALRFVVRYWLPVLAYVAIIFALSAQARLAPPLHFQNSDKVMHLLEYGGLGLLLSRAVRASMPGRAWVTTALVTVALGMTVGACDEVFQSFVPGRESSVFDWFADSTGMVFAQLAFLAFAREQERE</sequence>
<accession>A0A933W102</accession>
<dbReference type="Pfam" id="PF04892">
    <property type="entry name" value="VanZ"/>
    <property type="match status" value="1"/>
</dbReference>
<name>A0A933W102_UNCEI</name>
<dbReference type="AlphaFoldDB" id="A0A933W102"/>
<dbReference type="EMBL" id="JACRIW010000029">
    <property type="protein sequence ID" value="MBI5168520.1"/>
    <property type="molecule type" value="Genomic_DNA"/>
</dbReference>
<feature type="domain" description="VanZ-like" evidence="2">
    <location>
        <begin position="43"/>
        <end position="125"/>
    </location>
</feature>
<keyword evidence="1" id="KW-1133">Transmembrane helix</keyword>
<dbReference type="PANTHER" id="PTHR28008">
    <property type="entry name" value="DOMAIN PROTEIN, PUTATIVE (AFU_ORTHOLOGUE AFUA_3G10980)-RELATED"/>
    <property type="match status" value="1"/>
</dbReference>
<organism evidence="3 4">
    <name type="scientific">Eiseniibacteriota bacterium</name>
    <dbReference type="NCBI Taxonomy" id="2212470"/>
    <lineage>
        <taxon>Bacteria</taxon>
        <taxon>Candidatus Eiseniibacteriota</taxon>
    </lineage>
</organism>
<keyword evidence="1" id="KW-0472">Membrane</keyword>